<evidence type="ECO:0000313" key="6">
    <source>
        <dbReference type="EMBL" id="SDX61357.1"/>
    </source>
</evidence>
<name>A0A1H3D4Q3_9EURY</name>
<dbReference type="InterPro" id="IPR003661">
    <property type="entry name" value="HisK_dim/P_dom"/>
</dbReference>
<dbReference type="Pfam" id="PF08448">
    <property type="entry name" value="PAS_4"/>
    <property type="match status" value="1"/>
</dbReference>
<feature type="domain" description="PAS" evidence="5">
    <location>
        <begin position="133"/>
        <end position="178"/>
    </location>
</feature>
<dbReference type="PANTHER" id="PTHR43547:SF2">
    <property type="entry name" value="HYBRID SIGNAL TRANSDUCTION HISTIDINE KINASE C"/>
    <property type="match status" value="1"/>
</dbReference>
<dbReference type="InterPro" id="IPR001789">
    <property type="entry name" value="Sig_transdc_resp-reg_receiver"/>
</dbReference>
<dbReference type="SUPFAM" id="SSF55874">
    <property type="entry name" value="ATPase domain of HSP90 chaperone/DNA topoisomerase II/histidine kinase"/>
    <property type="match status" value="1"/>
</dbReference>
<dbReference type="Gene3D" id="1.10.287.130">
    <property type="match status" value="1"/>
</dbReference>
<dbReference type="Gene3D" id="3.30.450.20">
    <property type="entry name" value="PAS domain"/>
    <property type="match status" value="2"/>
</dbReference>
<dbReference type="InterPro" id="IPR035965">
    <property type="entry name" value="PAS-like_dom_sf"/>
</dbReference>
<dbReference type="InterPro" id="IPR036097">
    <property type="entry name" value="HisK_dim/P_sf"/>
</dbReference>
<dbReference type="SUPFAM" id="SSF47384">
    <property type="entry name" value="Homodimeric domain of signal transducing histidine kinase"/>
    <property type="match status" value="1"/>
</dbReference>
<dbReference type="PROSITE" id="PS50112">
    <property type="entry name" value="PAS"/>
    <property type="match status" value="2"/>
</dbReference>
<dbReference type="Gene3D" id="3.30.565.10">
    <property type="entry name" value="Histidine kinase-like ATPase, C-terminal domain"/>
    <property type="match status" value="1"/>
</dbReference>
<dbReference type="Proteomes" id="UP000199170">
    <property type="component" value="Unassembled WGS sequence"/>
</dbReference>
<dbReference type="SUPFAM" id="SSF55785">
    <property type="entry name" value="PYP-like sensor domain (PAS domain)"/>
    <property type="match status" value="2"/>
</dbReference>
<dbReference type="Pfam" id="PF00512">
    <property type="entry name" value="HisKA"/>
    <property type="match status" value="1"/>
</dbReference>
<dbReference type="PROSITE" id="PS50109">
    <property type="entry name" value="HIS_KIN"/>
    <property type="match status" value="1"/>
</dbReference>
<evidence type="ECO:0000259" key="4">
    <source>
        <dbReference type="PROSITE" id="PS50110"/>
    </source>
</evidence>
<dbReference type="NCBIfam" id="TIGR00229">
    <property type="entry name" value="sensory_box"/>
    <property type="match status" value="2"/>
</dbReference>
<dbReference type="InterPro" id="IPR005467">
    <property type="entry name" value="His_kinase_dom"/>
</dbReference>
<dbReference type="AlphaFoldDB" id="A0A1H3D4Q3"/>
<dbReference type="CDD" id="cd00082">
    <property type="entry name" value="HisKA"/>
    <property type="match status" value="1"/>
</dbReference>
<dbReference type="InterPro" id="IPR036890">
    <property type="entry name" value="HATPase_C_sf"/>
</dbReference>
<keyword evidence="7" id="KW-1185">Reference proteome</keyword>
<gene>
    <name evidence="6" type="ORF">SAMN04487946_101361</name>
</gene>
<dbReference type="SUPFAM" id="SSF52172">
    <property type="entry name" value="CheY-like"/>
    <property type="match status" value="1"/>
</dbReference>
<feature type="modified residue" description="4-aspartylphosphate" evidence="2">
    <location>
        <position position="57"/>
    </location>
</feature>
<dbReference type="SMART" id="SM00387">
    <property type="entry name" value="HATPase_c"/>
    <property type="match status" value="1"/>
</dbReference>
<evidence type="ECO:0000256" key="1">
    <source>
        <dbReference type="ARBA" id="ARBA00022553"/>
    </source>
</evidence>
<dbReference type="InterPro" id="IPR011006">
    <property type="entry name" value="CheY-like_superfamily"/>
</dbReference>
<dbReference type="CDD" id="cd00156">
    <property type="entry name" value="REC"/>
    <property type="match status" value="1"/>
</dbReference>
<evidence type="ECO:0000256" key="2">
    <source>
        <dbReference type="PROSITE-ProRule" id="PRU00169"/>
    </source>
</evidence>
<protein>
    <submittedName>
        <fullName evidence="6">PAS domain S-box-containing protein</fullName>
    </submittedName>
</protein>
<sequence>MSHPIRVLHVDDDPSIGDLTADFLERIDSRFQVETATSAEEGLDRLSEIDIDCVVSDYDMPVIDGIEFLKQVRERDAELPFILFTGKGSEEVASEAISAGVSDYLQKNPGTEQYELLANRIRNNVERTRAKREQQRHLNAIETAREGISILSEDERFVYVNEAYADIYGYDPAELEGEHWSLLYRNGDIDWIESEVLPTVYEEGSWQGETIGLRADGSTFTEAHTLSKTEQGDIVCTIRDVTDRKERERQLERKTARLEVLFEQSPDMINIHDAEGTILEVNQRFCESMGATEDELVGKNVWEIDVNLDRDGLMDLLSGTDITEMFHVDTTFRRLDGSTFPAEVHVRRLDLQGRDRFLVITRDVSEHKAQKREIKRQNERLEAFASTVSHDLKTPLATAQGYVELARESDTPEHLDRIERSLERMERIVGDVLWLAREGREIGSLEQIELEAAIDDAWEIVGGAERSMVLEIDDGLGSIEADADRFRQLLENLLSNAIEHGGTTVRVVALSDGFAIADDGPGVAETNRDRVFDRGYSTSEDGTGIGLAVVREIADAHGWDVCITDSTDGGARFEFTGVVEAPSAASSP</sequence>
<evidence type="ECO:0000259" key="5">
    <source>
        <dbReference type="PROSITE" id="PS50112"/>
    </source>
</evidence>
<evidence type="ECO:0000313" key="7">
    <source>
        <dbReference type="Proteomes" id="UP000199170"/>
    </source>
</evidence>
<dbReference type="InterPro" id="IPR004358">
    <property type="entry name" value="Sig_transdc_His_kin-like_C"/>
</dbReference>
<dbReference type="Gene3D" id="3.40.50.2300">
    <property type="match status" value="1"/>
</dbReference>
<dbReference type="SMART" id="SM00091">
    <property type="entry name" value="PAS"/>
    <property type="match status" value="2"/>
</dbReference>
<dbReference type="GO" id="GO:0000155">
    <property type="term" value="F:phosphorelay sensor kinase activity"/>
    <property type="evidence" value="ECO:0007669"/>
    <property type="project" value="InterPro"/>
</dbReference>
<dbReference type="STRING" id="660517.SAMN04487946_101361"/>
<accession>A0A1H3D4Q3</accession>
<dbReference type="SMART" id="SM00388">
    <property type="entry name" value="HisKA"/>
    <property type="match status" value="1"/>
</dbReference>
<dbReference type="EMBL" id="FNPB01000001">
    <property type="protein sequence ID" value="SDX61357.1"/>
    <property type="molecule type" value="Genomic_DNA"/>
</dbReference>
<dbReference type="SMART" id="SM00448">
    <property type="entry name" value="REC"/>
    <property type="match status" value="1"/>
</dbReference>
<dbReference type="PRINTS" id="PR00344">
    <property type="entry name" value="BCTRLSENSOR"/>
</dbReference>
<dbReference type="Pfam" id="PF13426">
    <property type="entry name" value="PAS_9"/>
    <property type="match status" value="1"/>
</dbReference>
<dbReference type="PROSITE" id="PS50110">
    <property type="entry name" value="RESPONSE_REGULATORY"/>
    <property type="match status" value="1"/>
</dbReference>
<dbReference type="InterPro" id="IPR003594">
    <property type="entry name" value="HATPase_dom"/>
</dbReference>
<dbReference type="Pfam" id="PF00072">
    <property type="entry name" value="Response_reg"/>
    <property type="match status" value="1"/>
</dbReference>
<feature type="domain" description="Response regulatory" evidence="4">
    <location>
        <begin position="6"/>
        <end position="122"/>
    </location>
</feature>
<reference evidence="7" key="1">
    <citation type="submission" date="2016-10" db="EMBL/GenBank/DDBJ databases">
        <authorList>
            <person name="Varghese N."/>
            <person name="Submissions S."/>
        </authorList>
    </citation>
    <scope>NUCLEOTIDE SEQUENCE [LARGE SCALE GENOMIC DNA]</scope>
    <source>
        <strain evidence="7">CGMCC 1.10118</strain>
    </source>
</reference>
<feature type="domain" description="Histidine kinase" evidence="3">
    <location>
        <begin position="387"/>
        <end position="581"/>
    </location>
</feature>
<dbReference type="OrthoDB" id="8127at2157"/>
<proteinExistence type="predicted"/>
<dbReference type="InterPro" id="IPR013656">
    <property type="entry name" value="PAS_4"/>
</dbReference>
<dbReference type="RefSeq" id="WP_139175578.1">
    <property type="nucleotide sequence ID" value="NZ_FNPB01000001.1"/>
</dbReference>
<dbReference type="PANTHER" id="PTHR43547">
    <property type="entry name" value="TWO-COMPONENT HISTIDINE KINASE"/>
    <property type="match status" value="1"/>
</dbReference>
<dbReference type="InterPro" id="IPR000014">
    <property type="entry name" value="PAS"/>
</dbReference>
<feature type="domain" description="PAS" evidence="5">
    <location>
        <begin position="254"/>
        <end position="304"/>
    </location>
</feature>
<keyword evidence="1 2" id="KW-0597">Phosphoprotein</keyword>
<organism evidence="6 7">
    <name type="scientific">Halobellus clavatus</name>
    <dbReference type="NCBI Taxonomy" id="660517"/>
    <lineage>
        <taxon>Archaea</taxon>
        <taxon>Methanobacteriati</taxon>
        <taxon>Methanobacteriota</taxon>
        <taxon>Stenosarchaea group</taxon>
        <taxon>Halobacteria</taxon>
        <taxon>Halobacteriales</taxon>
        <taxon>Haloferacaceae</taxon>
        <taxon>Halobellus</taxon>
    </lineage>
</organism>
<evidence type="ECO:0000259" key="3">
    <source>
        <dbReference type="PROSITE" id="PS50109"/>
    </source>
</evidence>
<dbReference type="Pfam" id="PF02518">
    <property type="entry name" value="HATPase_c"/>
    <property type="match status" value="1"/>
</dbReference>
<dbReference type="CDD" id="cd00130">
    <property type="entry name" value="PAS"/>
    <property type="match status" value="2"/>
</dbReference>